<dbReference type="AlphaFoldDB" id="A0A4U5MF69"/>
<protein>
    <recommendedName>
        <fullName evidence="2">DUF7627 domain-containing protein</fullName>
    </recommendedName>
</protein>
<dbReference type="Pfam" id="PF24628">
    <property type="entry name" value="DUF7627"/>
    <property type="match status" value="1"/>
</dbReference>
<dbReference type="EMBL" id="AZBU02000008">
    <property type="protein sequence ID" value="TKR67860.1"/>
    <property type="molecule type" value="Genomic_DNA"/>
</dbReference>
<evidence type="ECO:0000256" key="1">
    <source>
        <dbReference type="SAM" id="MobiDB-lite"/>
    </source>
</evidence>
<dbReference type="Proteomes" id="UP000298663">
    <property type="component" value="Unassembled WGS sequence"/>
</dbReference>
<reference evidence="3 4" key="2">
    <citation type="journal article" date="2019" name="G3 (Bethesda)">
        <title>Hybrid Assembly of the Genome of the Entomopathogenic Nematode Steinernema carpocapsae Identifies the X-Chromosome.</title>
        <authorList>
            <person name="Serra L."/>
            <person name="Macchietto M."/>
            <person name="Macias-Munoz A."/>
            <person name="McGill C.J."/>
            <person name="Rodriguez I.M."/>
            <person name="Rodriguez B."/>
            <person name="Murad R."/>
            <person name="Mortazavi A."/>
        </authorList>
    </citation>
    <scope>NUCLEOTIDE SEQUENCE [LARGE SCALE GENOMIC DNA]</scope>
    <source>
        <strain evidence="3 4">ALL</strain>
    </source>
</reference>
<gene>
    <name evidence="3" type="ORF">L596_023944</name>
</gene>
<sequence length="296" mass="33398">MMASLQSALGGPANGQPMRRGLRKQSPGDDARFKVGSCDELVERLETMNLNVDLSARELAKFLVVNLEQLNDEEMDRVADVLCNSAVEHGNVYCVVDLVLNAIKNVRFQDACAASLSNSMTEYFTQEEKPKPVDEESETEEEVKPELRPMHPNLPEFLANLLVANYPRPYHRAIDASNVILFTIVSFVKGWLEVLTQSREQQSKDEEDDEEDPEAAKTLERSALALVDLCNAAQRRLWLKFPELTDEIYLESKRTITESTRLSSKLKKSLLEVLFMMNSWPKAGVTNRASVQTQTC</sequence>
<evidence type="ECO:0000313" key="4">
    <source>
        <dbReference type="Proteomes" id="UP000298663"/>
    </source>
</evidence>
<dbReference type="STRING" id="34508.A0A4U5MF69"/>
<evidence type="ECO:0000259" key="2">
    <source>
        <dbReference type="Pfam" id="PF24628"/>
    </source>
</evidence>
<reference evidence="3 4" key="1">
    <citation type="journal article" date="2015" name="Genome Biol.">
        <title>Comparative genomics of Steinernema reveals deeply conserved gene regulatory networks.</title>
        <authorList>
            <person name="Dillman A.R."/>
            <person name="Macchietto M."/>
            <person name="Porter C.F."/>
            <person name="Rogers A."/>
            <person name="Williams B."/>
            <person name="Antoshechkin I."/>
            <person name="Lee M.M."/>
            <person name="Goodwin Z."/>
            <person name="Lu X."/>
            <person name="Lewis E.E."/>
            <person name="Goodrich-Blair H."/>
            <person name="Stock S.P."/>
            <person name="Adams B.J."/>
            <person name="Sternberg P.W."/>
            <person name="Mortazavi A."/>
        </authorList>
    </citation>
    <scope>NUCLEOTIDE SEQUENCE [LARGE SCALE GENOMIC DNA]</scope>
    <source>
        <strain evidence="3 4">ALL</strain>
    </source>
</reference>
<evidence type="ECO:0000313" key="3">
    <source>
        <dbReference type="EMBL" id="TKR67860.1"/>
    </source>
</evidence>
<feature type="region of interest" description="Disordered" evidence="1">
    <location>
        <begin position="126"/>
        <end position="145"/>
    </location>
</feature>
<dbReference type="OrthoDB" id="5820655at2759"/>
<comment type="caution">
    <text evidence="3">The sequence shown here is derived from an EMBL/GenBank/DDBJ whole genome shotgun (WGS) entry which is preliminary data.</text>
</comment>
<keyword evidence="4" id="KW-1185">Reference proteome</keyword>
<name>A0A4U5MF69_STECR</name>
<accession>A0A4U5MF69</accession>
<organism evidence="3 4">
    <name type="scientific">Steinernema carpocapsae</name>
    <name type="common">Entomopathogenic nematode</name>
    <dbReference type="NCBI Taxonomy" id="34508"/>
    <lineage>
        <taxon>Eukaryota</taxon>
        <taxon>Metazoa</taxon>
        <taxon>Ecdysozoa</taxon>
        <taxon>Nematoda</taxon>
        <taxon>Chromadorea</taxon>
        <taxon>Rhabditida</taxon>
        <taxon>Tylenchina</taxon>
        <taxon>Panagrolaimomorpha</taxon>
        <taxon>Strongyloidoidea</taxon>
        <taxon>Steinernematidae</taxon>
        <taxon>Steinernema</taxon>
    </lineage>
</organism>
<feature type="region of interest" description="Disordered" evidence="1">
    <location>
        <begin position="1"/>
        <end position="31"/>
    </location>
</feature>
<dbReference type="InterPro" id="IPR056044">
    <property type="entry name" value="DUF7627"/>
</dbReference>
<feature type="domain" description="DUF7627" evidence="2">
    <location>
        <begin position="43"/>
        <end position="286"/>
    </location>
</feature>
<proteinExistence type="predicted"/>